<dbReference type="RefSeq" id="WP_265280917.1">
    <property type="nucleotide sequence ID" value="NZ_QZCW01000001.1"/>
</dbReference>
<dbReference type="NCBIfam" id="NF005472">
    <property type="entry name" value="PRK07067.1"/>
    <property type="match status" value="1"/>
</dbReference>
<proteinExistence type="inferred from homology"/>
<sequence length="256" mass="26451">MRFKGKMILVTGAASGIGKAIAHRFAEEGARVAIADMSLRAADATAASLAHGAFGIEVDVTASASIAAMVERACTVAGGIDVFVNNAGVFGMEPFLDITQQDYDRLFAVNVRGYFFAMQAVARKMVAAGRRGAIVNIASQAGRRGEAHSAIYAATKATAISLSQSAALALVGQGIRVNAIAPGVVDTPMWKSVDAMYARLDNTAIGEKTRQVRAAIPKGRLATAQEIAAAAAFLASDDAEYIVGQTLNVCGGNVLS</sequence>
<keyword evidence="2 3" id="KW-0560">Oxidoreductase</keyword>
<evidence type="ECO:0000313" key="3">
    <source>
        <dbReference type="EMBL" id="MCW5320057.1"/>
    </source>
</evidence>
<name>A0ABT3KP22_9BURK</name>
<evidence type="ECO:0000313" key="4">
    <source>
        <dbReference type="Proteomes" id="UP001208935"/>
    </source>
</evidence>
<accession>A0ABT3KP22</accession>
<dbReference type="PRINTS" id="PR00081">
    <property type="entry name" value="GDHRDH"/>
</dbReference>
<comment type="similarity">
    <text evidence="1">Belongs to the short-chain dehydrogenases/reductases (SDR) family.</text>
</comment>
<dbReference type="SUPFAM" id="SSF51735">
    <property type="entry name" value="NAD(P)-binding Rossmann-fold domains"/>
    <property type="match status" value="1"/>
</dbReference>
<dbReference type="PANTHER" id="PTHR42760:SF133">
    <property type="entry name" value="3-OXOACYL-[ACYL-CARRIER-PROTEIN] REDUCTASE"/>
    <property type="match status" value="1"/>
</dbReference>
<dbReference type="Pfam" id="PF13561">
    <property type="entry name" value="adh_short_C2"/>
    <property type="match status" value="1"/>
</dbReference>
<protein>
    <submittedName>
        <fullName evidence="3">L-iditol 2-dehydrogenase</fullName>
        <ecNumber evidence="3">1.1.1.14</ecNumber>
    </submittedName>
</protein>
<dbReference type="InterPro" id="IPR002347">
    <property type="entry name" value="SDR_fam"/>
</dbReference>
<dbReference type="EC" id="1.1.1.14" evidence="3"/>
<dbReference type="InterPro" id="IPR036291">
    <property type="entry name" value="NAD(P)-bd_dom_sf"/>
</dbReference>
<dbReference type="NCBIfam" id="NF005559">
    <property type="entry name" value="PRK07231.1"/>
    <property type="match status" value="1"/>
</dbReference>
<keyword evidence="4" id="KW-1185">Reference proteome</keyword>
<reference evidence="4" key="1">
    <citation type="submission" date="2023-07" db="EMBL/GenBank/DDBJ databases">
        <title>Verminephrobacter genomes.</title>
        <authorList>
            <person name="Lund M.B."/>
        </authorList>
    </citation>
    <scope>NUCLEOTIDE SEQUENCE [LARGE SCALE GENOMIC DNA]</scope>
    <source>
        <strain evidence="4">AtM5-05</strain>
    </source>
</reference>
<comment type="caution">
    <text evidence="3">The sequence shown here is derived from an EMBL/GenBank/DDBJ whole genome shotgun (WGS) entry which is preliminary data.</text>
</comment>
<organism evidence="3 4">
    <name type="scientific">Verminephrobacter aporrectodeae subsp. tuberculatae</name>
    <dbReference type="NCBI Taxonomy" id="1110392"/>
    <lineage>
        <taxon>Bacteria</taxon>
        <taxon>Pseudomonadati</taxon>
        <taxon>Pseudomonadota</taxon>
        <taxon>Betaproteobacteria</taxon>
        <taxon>Burkholderiales</taxon>
        <taxon>Comamonadaceae</taxon>
        <taxon>Verminephrobacter</taxon>
    </lineage>
</organism>
<dbReference type="Gene3D" id="3.40.50.720">
    <property type="entry name" value="NAD(P)-binding Rossmann-like Domain"/>
    <property type="match status" value="1"/>
</dbReference>
<dbReference type="GO" id="GO:0003939">
    <property type="term" value="F:L-iditol 2-dehydrogenase (NAD+) activity"/>
    <property type="evidence" value="ECO:0007669"/>
    <property type="project" value="UniProtKB-EC"/>
</dbReference>
<dbReference type="EMBL" id="QZCW01000001">
    <property type="protein sequence ID" value="MCW5320057.1"/>
    <property type="molecule type" value="Genomic_DNA"/>
</dbReference>
<evidence type="ECO:0000256" key="2">
    <source>
        <dbReference type="ARBA" id="ARBA00023002"/>
    </source>
</evidence>
<dbReference type="PANTHER" id="PTHR42760">
    <property type="entry name" value="SHORT-CHAIN DEHYDROGENASES/REDUCTASES FAMILY MEMBER"/>
    <property type="match status" value="1"/>
</dbReference>
<dbReference type="Proteomes" id="UP001208935">
    <property type="component" value="Unassembled WGS sequence"/>
</dbReference>
<gene>
    <name evidence="3" type="ORF">D5039_02345</name>
</gene>
<evidence type="ECO:0000256" key="1">
    <source>
        <dbReference type="ARBA" id="ARBA00006484"/>
    </source>
</evidence>
<dbReference type="PRINTS" id="PR00080">
    <property type="entry name" value="SDRFAMILY"/>
</dbReference>